<organism evidence="2 3">
    <name type="scientific">Caerostris extrusa</name>
    <name type="common">Bark spider</name>
    <name type="synonym">Caerostris bankana</name>
    <dbReference type="NCBI Taxonomy" id="172846"/>
    <lineage>
        <taxon>Eukaryota</taxon>
        <taxon>Metazoa</taxon>
        <taxon>Ecdysozoa</taxon>
        <taxon>Arthropoda</taxon>
        <taxon>Chelicerata</taxon>
        <taxon>Arachnida</taxon>
        <taxon>Araneae</taxon>
        <taxon>Araneomorphae</taxon>
        <taxon>Entelegynae</taxon>
        <taxon>Araneoidea</taxon>
        <taxon>Araneidae</taxon>
        <taxon>Caerostris</taxon>
    </lineage>
</organism>
<dbReference type="Proteomes" id="UP001054945">
    <property type="component" value="Unassembled WGS sequence"/>
</dbReference>
<feature type="signal peptide" evidence="1">
    <location>
        <begin position="1"/>
        <end position="20"/>
    </location>
</feature>
<feature type="chain" id="PRO_5043741645" evidence="1">
    <location>
        <begin position="21"/>
        <end position="173"/>
    </location>
</feature>
<comment type="caution">
    <text evidence="2">The sequence shown here is derived from an EMBL/GenBank/DDBJ whole genome shotgun (WGS) entry which is preliminary data.</text>
</comment>
<keyword evidence="3" id="KW-1185">Reference proteome</keyword>
<protein>
    <submittedName>
        <fullName evidence="2">Uncharacterized protein</fullName>
    </submittedName>
</protein>
<name>A0AAV4WUB0_CAEEX</name>
<proteinExistence type="predicted"/>
<sequence length="173" mass="19369">MLIQVSIKRFILLLYDIVWATLYSGPGFPPPGYYDKFPHSSGALLGKNTPDTDRDVYIKRFVLLLYDIVWAALYSGPGFPSPGYYGANLLTAQEPYWARILQTPTETRDTNASMKRFVLLLSDIVRAALYSGPSFPSPGYYGANLTTAREPCWARILQTPTETCDANVLCQLE</sequence>
<dbReference type="AlphaFoldDB" id="A0AAV4WUB0"/>
<keyword evidence="1" id="KW-0732">Signal</keyword>
<reference evidence="2 3" key="1">
    <citation type="submission" date="2021-06" db="EMBL/GenBank/DDBJ databases">
        <title>Caerostris extrusa draft genome.</title>
        <authorList>
            <person name="Kono N."/>
            <person name="Arakawa K."/>
        </authorList>
    </citation>
    <scope>NUCLEOTIDE SEQUENCE [LARGE SCALE GENOMIC DNA]</scope>
</reference>
<evidence type="ECO:0000313" key="2">
    <source>
        <dbReference type="EMBL" id="GIY86515.1"/>
    </source>
</evidence>
<evidence type="ECO:0000256" key="1">
    <source>
        <dbReference type="SAM" id="SignalP"/>
    </source>
</evidence>
<accession>A0AAV4WUB0</accession>
<evidence type="ECO:0000313" key="3">
    <source>
        <dbReference type="Proteomes" id="UP001054945"/>
    </source>
</evidence>
<dbReference type="EMBL" id="BPLR01016808">
    <property type="protein sequence ID" value="GIY86515.1"/>
    <property type="molecule type" value="Genomic_DNA"/>
</dbReference>
<gene>
    <name evidence="2" type="ORF">CEXT_517151</name>
</gene>